<sequence>MRGRLTEEQRDQIARVAHDRYEAGESWREIALDLDLHPGTVQRLVTQCRPVTFRRWGQKPIADPAEVVRRRESGETLDEIARTLGCSRTAVRTALEGEQGPPATRYPRLGARRTPADTELAEFRRLLEACPQAPQARPGHLDLGGPEGLQVATACLALVEDGVPMATLSRALGHGPTWVHWLLGKHDLQPPERQSRSTSRRTRA</sequence>
<gene>
    <name evidence="1" type="ORF">I8D64_11700</name>
</gene>
<keyword evidence="2" id="KW-1185">Reference proteome</keyword>
<organism evidence="1 2">
    <name type="scientific">Brachybacterium halotolerans</name>
    <dbReference type="NCBI Taxonomy" id="2795215"/>
    <lineage>
        <taxon>Bacteria</taxon>
        <taxon>Bacillati</taxon>
        <taxon>Actinomycetota</taxon>
        <taxon>Actinomycetes</taxon>
        <taxon>Micrococcales</taxon>
        <taxon>Dermabacteraceae</taxon>
        <taxon>Brachybacterium</taxon>
    </lineage>
</organism>
<dbReference type="RefSeq" id="WP_200502942.1">
    <property type="nucleotide sequence ID" value="NZ_JAEDAJ010000006.1"/>
</dbReference>
<dbReference type="EMBL" id="JAEDAJ010000006">
    <property type="protein sequence ID" value="MBK0332063.1"/>
    <property type="molecule type" value="Genomic_DNA"/>
</dbReference>
<dbReference type="Proteomes" id="UP000612352">
    <property type="component" value="Unassembled WGS sequence"/>
</dbReference>
<reference evidence="1 2" key="1">
    <citation type="submission" date="2020-12" db="EMBL/GenBank/DDBJ databases">
        <title>Brachybacterium sp. MASK1Z-5, whole genome shotgun sequence.</title>
        <authorList>
            <person name="Tuo L."/>
        </authorList>
    </citation>
    <scope>NUCLEOTIDE SEQUENCE [LARGE SCALE GENOMIC DNA]</scope>
    <source>
        <strain evidence="1 2">MASK1Z-5</strain>
    </source>
</reference>
<proteinExistence type="predicted"/>
<name>A0ABS1BBS2_9MICO</name>
<evidence type="ECO:0000313" key="2">
    <source>
        <dbReference type="Proteomes" id="UP000612352"/>
    </source>
</evidence>
<comment type="caution">
    <text evidence="1">The sequence shown here is derived from an EMBL/GenBank/DDBJ whole genome shotgun (WGS) entry which is preliminary data.</text>
</comment>
<protein>
    <submittedName>
        <fullName evidence="1">Helix-turn-helix domain-containing protein</fullName>
    </submittedName>
</protein>
<evidence type="ECO:0000313" key="1">
    <source>
        <dbReference type="EMBL" id="MBK0332063.1"/>
    </source>
</evidence>
<accession>A0ABS1BBS2</accession>